<dbReference type="Pfam" id="PF03488">
    <property type="entry name" value="Ins_beta"/>
    <property type="match status" value="1"/>
</dbReference>
<reference evidence="7" key="1">
    <citation type="submission" date="2022-11" db="EMBL/GenBank/DDBJ databases">
        <authorList>
            <person name="Kikuchi T."/>
        </authorList>
    </citation>
    <scope>NUCLEOTIDE SEQUENCE</scope>
    <source>
        <strain evidence="7">PS1010</strain>
    </source>
</reference>
<gene>
    <name evidence="7" type="ORF">CAMP_LOCUS4000</name>
</gene>
<proteinExistence type="inferred from homology"/>
<dbReference type="InterPro" id="IPR003235">
    <property type="entry name" value="Nem_insulin-like_b-type"/>
</dbReference>
<dbReference type="Proteomes" id="UP001152747">
    <property type="component" value="Unassembled WGS sequence"/>
</dbReference>
<keyword evidence="8" id="KW-1185">Reference proteome</keyword>
<evidence type="ECO:0000256" key="2">
    <source>
        <dbReference type="ARBA" id="ARBA00009034"/>
    </source>
</evidence>
<dbReference type="AlphaFoldDB" id="A0A9P1IAP1"/>
<comment type="similarity">
    <text evidence="2">Belongs to the insulin family.</text>
</comment>
<accession>A0A9P1IAP1</accession>
<evidence type="ECO:0000256" key="1">
    <source>
        <dbReference type="ARBA" id="ARBA00004613"/>
    </source>
</evidence>
<dbReference type="PROSITE" id="PS00262">
    <property type="entry name" value="INSULIN"/>
    <property type="match status" value="1"/>
</dbReference>
<keyword evidence="5" id="KW-1015">Disulfide bond</keyword>
<comment type="caution">
    <text evidence="7">The sequence shown here is derived from an EMBL/GenBank/DDBJ whole genome shotgun (WGS) entry which is preliminary data.</text>
</comment>
<organism evidence="7 8">
    <name type="scientific">Caenorhabditis angaria</name>
    <dbReference type="NCBI Taxonomy" id="860376"/>
    <lineage>
        <taxon>Eukaryota</taxon>
        <taxon>Metazoa</taxon>
        <taxon>Ecdysozoa</taxon>
        <taxon>Nematoda</taxon>
        <taxon>Chromadorea</taxon>
        <taxon>Rhabditida</taxon>
        <taxon>Rhabditina</taxon>
        <taxon>Rhabditomorpha</taxon>
        <taxon>Rhabditoidea</taxon>
        <taxon>Rhabditidae</taxon>
        <taxon>Peloderinae</taxon>
        <taxon>Caenorhabditis</taxon>
    </lineage>
</organism>
<keyword evidence="3" id="KW-0964">Secreted</keyword>
<evidence type="ECO:0000256" key="6">
    <source>
        <dbReference type="SAM" id="Coils"/>
    </source>
</evidence>
<keyword evidence="4" id="KW-0732">Signal</keyword>
<feature type="coiled-coil region" evidence="6">
    <location>
        <begin position="34"/>
        <end position="61"/>
    </location>
</feature>
<dbReference type="Gene3D" id="1.10.100.10">
    <property type="entry name" value="Insulin-like"/>
    <property type="match status" value="1"/>
</dbReference>
<comment type="subcellular location">
    <subcellularLocation>
        <location evidence="1">Secreted</location>
    </subcellularLocation>
</comment>
<dbReference type="InterPro" id="IPR052335">
    <property type="entry name" value="Insulin-like_regulatory"/>
</dbReference>
<dbReference type="GO" id="GO:0005576">
    <property type="term" value="C:extracellular region"/>
    <property type="evidence" value="ECO:0007669"/>
    <property type="project" value="UniProtKB-SubCell"/>
</dbReference>
<evidence type="ECO:0000256" key="4">
    <source>
        <dbReference type="ARBA" id="ARBA00022729"/>
    </source>
</evidence>
<evidence type="ECO:0000313" key="8">
    <source>
        <dbReference type="Proteomes" id="UP001152747"/>
    </source>
</evidence>
<dbReference type="InterPro" id="IPR022353">
    <property type="entry name" value="Insulin_CS"/>
</dbReference>
<dbReference type="SUPFAM" id="SSF56994">
    <property type="entry name" value="Insulin-like"/>
    <property type="match status" value="1"/>
</dbReference>
<sequence>MITSPSTVLFVSIIINMSYIITCSNLSYEEEMIAEKIETLRSEENRLLNELRDRLNIEETNQEDEFDITKLFRSRARRTTQQKVRACGSKLGALVTNTCPNGCTVQSEWLETGISKACCERMCNKAEIMAGCCPDAR</sequence>
<dbReference type="EMBL" id="CANHGI010000002">
    <property type="protein sequence ID" value="CAI5441363.1"/>
    <property type="molecule type" value="Genomic_DNA"/>
</dbReference>
<protein>
    <submittedName>
        <fullName evidence="7">Uncharacterized protein</fullName>
    </submittedName>
</protein>
<evidence type="ECO:0000256" key="5">
    <source>
        <dbReference type="ARBA" id="ARBA00023157"/>
    </source>
</evidence>
<dbReference type="GO" id="GO:0005179">
    <property type="term" value="F:hormone activity"/>
    <property type="evidence" value="ECO:0007669"/>
    <property type="project" value="InterPro"/>
</dbReference>
<dbReference type="PANTHER" id="PTHR33893">
    <property type="entry name" value="INSULIN RELATED-RELATED-RELATED"/>
    <property type="match status" value="1"/>
</dbReference>
<evidence type="ECO:0000313" key="7">
    <source>
        <dbReference type="EMBL" id="CAI5441363.1"/>
    </source>
</evidence>
<dbReference type="InterPro" id="IPR036438">
    <property type="entry name" value="Insulin-like_sf"/>
</dbReference>
<evidence type="ECO:0000256" key="3">
    <source>
        <dbReference type="ARBA" id="ARBA00022525"/>
    </source>
</evidence>
<dbReference type="PANTHER" id="PTHR33893:SF5">
    <property type="entry name" value="INSULIN RELATED-RELATED"/>
    <property type="match status" value="1"/>
</dbReference>
<name>A0A9P1IAP1_9PELO</name>
<keyword evidence="6" id="KW-0175">Coiled coil</keyword>